<dbReference type="EMBL" id="OW240915">
    <property type="protein sequence ID" value="CAH2284354.1"/>
    <property type="molecule type" value="Genomic_DNA"/>
</dbReference>
<evidence type="ECO:0000313" key="2">
    <source>
        <dbReference type="Proteomes" id="UP001295444"/>
    </source>
</evidence>
<proteinExistence type="predicted"/>
<name>A0AAD1RZ45_PELCU</name>
<sequence>MECPRATAFDQAFHAISARFWKTLDKQIRRESGNLNYKNLLQCLKHFLLPSTCPDLDREPGGKDLLSLARGFMSHIVDHAVT</sequence>
<gene>
    <name evidence="1" type="ORF">PECUL_23A030754</name>
</gene>
<reference evidence="1" key="1">
    <citation type="submission" date="2022-03" db="EMBL/GenBank/DDBJ databases">
        <authorList>
            <person name="Alioto T."/>
            <person name="Alioto T."/>
            <person name="Gomez Garrido J."/>
        </authorList>
    </citation>
    <scope>NUCLEOTIDE SEQUENCE</scope>
</reference>
<dbReference type="AlphaFoldDB" id="A0AAD1RZ45"/>
<evidence type="ECO:0000313" key="1">
    <source>
        <dbReference type="EMBL" id="CAH2284354.1"/>
    </source>
</evidence>
<keyword evidence="2" id="KW-1185">Reference proteome</keyword>
<protein>
    <submittedName>
        <fullName evidence="1">Uncharacterized protein</fullName>
    </submittedName>
</protein>
<accession>A0AAD1RZ45</accession>
<dbReference type="Proteomes" id="UP001295444">
    <property type="component" value="Chromosome 04"/>
</dbReference>
<organism evidence="1 2">
    <name type="scientific">Pelobates cultripes</name>
    <name type="common">Western spadefoot toad</name>
    <dbReference type="NCBI Taxonomy" id="61616"/>
    <lineage>
        <taxon>Eukaryota</taxon>
        <taxon>Metazoa</taxon>
        <taxon>Chordata</taxon>
        <taxon>Craniata</taxon>
        <taxon>Vertebrata</taxon>
        <taxon>Euteleostomi</taxon>
        <taxon>Amphibia</taxon>
        <taxon>Batrachia</taxon>
        <taxon>Anura</taxon>
        <taxon>Pelobatoidea</taxon>
        <taxon>Pelobatidae</taxon>
        <taxon>Pelobates</taxon>
    </lineage>
</organism>